<dbReference type="Proteomes" id="UP000280292">
    <property type="component" value="Unassembled WGS sequence"/>
</dbReference>
<organism evidence="1 2">
    <name type="scientific">Pseudomonas syringae pv. ribicola</name>
    <dbReference type="NCBI Taxonomy" id="55398"/>
    <lineage>
        <taxon>Bacteria</taxon>
        <taxon>Pseudomonadati</taxon>
        <taxon>Pseudomonadota</taxon>
        <taxon>Gammaproteobacteria</taxon>
        <taxon>Pseudomonadales</taxon>
        <taxon>Pseudomonadaceae</taxon>
        <taxon>Pseudomonas</taxon>
    </lineage>
</organism>
<reference evidence="1 2" key="1">
    <citation type="submission" date="2018-08" db="EMBL/GenBank/DDBJ databases">
        <title>Recombination of ecologically and evolutionarily significant loci maintains genetic cohesion in the Pseudomonas syringae species complex.</title>
        <authorList>
            <person name="Dillon M."/>
            <person name="Thakur S."/>
            <person name="Almeida R.N.D."/>
            <person name="Weir B.S."/>
            <person name="Guttman D.S."/>
        </authorList>
    </citation>
    <scope>NUCLEOTIDE SEQUENCE [LARGE SCALE GENOMIC DNA]</scope>
    <source>
        <strain evidence="1 2">ICMP 3883</strain>
    </source>
</reference>
<dbReference type="EMBL" id="RBNR01000267">
    <property type="protein sequence ID" value="RML41134.1"/>
    <property type="molecule type" value="Genomic_DNA"/>
</dbReference>
<comment type="caution">
    <text evidence="1">The sequence shown here is derived from an EMBL/GenBank/DDBJ whole genome shotgun (WGS) entry which is preliminary data.</text>
</comment>
<dbReference type="AlphaFoldDB" id="A0A3M2VPD5"/>
<evidence type="ECO:0000313" key="1">
    <source>
        <dbReference type="EMBL" id="RML41134.1"/>
    </source>
</evidence>
<proteinExistence type="predicted"/>
<gene>
    <name evidence="1" type="ORF">ALQ95_01079</name>
</gene>
<accession>A0A3M2VPD5</accession>
<name>A0A3M2VPD5_PSESI</name>
<evidence type="ECO:0000313" key="2">
    <source>
        <dbReference type="Proteomes" id="UP000280292"/>
    </source>
</evidence>
<sequence length="145" mass="16421">MMFEELENYRETAPEGLEIVDVEFIWWTVAACFTRVALRDLLAPVIAERQDWSCFRFSPIADLKGDGRYPCAVIDLLRDMLPPGVLYGVEPDALEGAEEPCEVVGSFIIQDEIWHELTWTALRLAPIELLPGHLRDARFSGDLGL</sequence>
<protein>
    <submittedName>
        <fullName evidence="1">Uncharacterized protein</fullName>
    </submittedName>
</protein>